<dbReference type="SUPFAM" id="SSF56112">
    <property type="entry name" value="Protein kinase-like (PK-like)"/>
    <property type="match status" value="1"/>
</dbReference>
<evidence type="ECO:0000256" key="4">
    <source>
        <dbReference type="ARBA" id="ARBA00022777"/>
    </source>
</evidence>
<keyword evidence="1" id="KW-0723">Serine/threonine-protein kinase</keyword>
<dbReference type="GO" id="GO:0043484">
    <property type="term" value="P:regulation of RNA splicing"/>
    <property type="evidence" value="ECO:0007669"/>
    <property type="project" value="TreeGrafter"/>
</dbReference>
<accession>A0AAD7DVP2</accession>
<dbReference type="GO" id="GO:0005634">
    <property type="term" value="C:nucleus"/>
    <property type="evidence" value="ECO:0007669"/>
    <property type="project" value="TreeGrafter"/>
</dbReference>
<dbReference type="InterPro" id="IPR011009">
    <property type="entry name" value="Kinase-like_dom_sf"/>
</dbReference>
<evidence type="ECO:0000256" key="5">
    <source>
        <dbReference type="ARBA" id="ARBA00022840"/>
    </source>
</evidence>
<dbReference type="GO" id="GO:0004674">
    <property type="term" value="F:protein serine/threonine kinase activity"/>
    <property type="evidence" value="ECO:0007669"/>
    <property type="project" value="UniProtKB-KW"/>
</dbReference>
<evidence type="ECO:0000259" key="6">
    <source>
        <dbReference type="PROSITE" id="PS50011"/>
    </source>
</evidence>
<proteinExistence type="predicted"/>
<keyword evidence="8" id="KW-1185">Reference proteome</keyword>
<reference evidence="7" key="1">
    <citation type="submission" date="2023-03" db="EMBL/GenBank/DDBJ databases">
        <title>Massive genome expansion in bonnet fungi (Mycena s.s.) driven by repeated elements and novel gene families across ecological guilds.</title>
        <authorList>
            <consortium name="Lawrence Berkeley National Laboratory"/>
            <person name="Harder C.B."/>
            <person name="Miyauchi S."/>
            <person name="Viragh M."/>
            <person name="Kuo A."/>
            <person name="Thoen E."/>
            <person name="Andreopoulos B."/>
            <person name="Lu D."/>
            <person name="Skrede I."/>
            <person name="Drula E."/>
            <person name="Henrissat B."/>
            <person name="Morin E."/>
            <person name="Kohler A."/>
            <person name="Barry K."/>
            <person name="LaButti K."/>
            <person name="Morin E."/>
            <person name="Salamov A."/>
            <person name="Lipzen A."/>
            <person name="Mereny Z."/>
            <person name="Hegedus B."/>
            <person name="Baldrian P."/>
            <person name="Stursova M."/>
            <person name="Weitz H."/>
            <person name="Taylor A."/>
            <person name="Grigoriev I.V."/>
            <person name="Nagy L.G."/>
            <person name="Martin F."/>
            <person name="Kauserud H."/>
        </authorList>
    </citation>
    <scope>NUCLEOTIDE SEQUENCE</scope>
    <source>
        <strain evidence="7">CBHHK067</strain>
    </source>
</reference>
<dbReference type="Gene3D" id="1.10.510.10">
    <property type="entry name" value="Transferase(Phosphotransferase) domain 1"/>
    <property type="match status" value="1"/>
</dbReference>
<dbReference type="Pfam" id="PF00069">
    <property type="entry name" value="Pkinase"/>
    <property type="match status" value="1"/>
</dbReference>
<dbReference type="EMBL" id="JARKIE010000020">
    <property type="protein sequence ID" value="KAJ7700431.1"/>
    <property type="molecule type" value="Genomic_DNA"/>
</dbReference>
<feature type="domain" description="Protein kinase" evidence="6">
    <location>
        <begin position="40"/>
        <end position="429"/>
    </location>
</feature>
<organism evidence="7 8">
    <name type="scientific">Mycena rosella</name>
    <name type="common">Pink bonnet</name>
    <name type="synonym">Agaricus rosellus</name>
    <dbReference type="NCBI Taxonomy" id="1033263"/>
    <lineage>
        <taxon>Eukaryota</taxon>
        <taxon>Fungi</taxon>
        <taxon>Dikarya</taxon>
        <taxon>Basidiomycota</taxon>
        <taxon>Agaricomycotina</taxon>
        <taxon>Agaricomycetes</taxon>
        <taxon>Agaricomycetidae</taxon>
        <taxon>Agaricales</taxon>
        <taxon>Marasmiineae</taxon>
        <taxon>Mycenaceae</taxon>
        <taxon>Mycena</taxon>
    </lineage>
</organism>
<evidence type="ECO:0000256" key="1">
    <source>
        <dbReference type="ARBA" id="ARBA00022527"/>
    </source>
</evidence>
<keyword evidence="5" id="KW-0067">ATP-binding</keyword>
<comment type="caution">
    <text evidence="7">The sequence shown here is derived from an EMBL/GenBank/DDBJ whole genome shotgun (WGS) entry which is preliminary data.</text>
</comment>
<dbReference type="PANTHER" id="PTHR45646">
    <property type="entry name" value="SERINE/THREONINE-PROTEIN KINASE DOA-RELATED"/>
    <property type="match status" value="1"/>
</dbReference>
<evidence type="ECO:0000313" key="7">
    <source>
        <dbReference type="EMBL" id="KAJ7700431.1"/>
    </source>
</evidence>
<evidence type="ECO:0000256" key="2">
    <source>
        <dbReference type="ARBA" id="ARBA00022679"/>
    </source>
</evidence>
<dbReference type="InterPro" id="IPR051175">
    <property type="entry name" value="CLK_kinases"/>
</dbReference>
<evidence type="ECO:0000256" key="3">
    <source>
        <dbReference type="ARBA" id="ARBA00022741"/>
    </source>
</evidence>
<evidence type="ECO:0000313" key="8">
    <source>
        <dbReference type="Proteomes" id="UP001221757"/>
    </source>
</evidence>
<dbReference type="Gene3D" id="3.30.200.20">
    <property type="entry name" value="Phosphorylase Kinase, domain 1"/>
    <property type="match status" value="1"/>
</dbReference>
<dbReference type="SMART" id="SM00220">
    <property type="entry name" value="S_TKc"/>
    <property type="match status" value="1"/>
</dbReference>
<keyword evidence="2" id="KW-0808">Transferase</keyword>
<keyword evidence="3" id="KW-0547">Nucleotide-binding</keyword>
<dbReference type="GO" id="GO:0005524">
    <property type="term" value="F:ATP binding"/>
    <property type="evidence" value="ECO:0007669"/>
    <property type="project" value="UniProtKB-KW"/>
</dbReference>
<dbReference type="PROSITE" id="PS50011">
    <property type="entry name" value="PROTEIN_KINASE_DOM"/>
    <property type="match status" value="1"/>
</dbReference>
<sequence length="431" mass="47311">MARRARFIPSQLDDVEHVEEYRPGGFHPILVGDVFAFGRYKIVHKLGFGGSSTIWLARDQQEGAGRPVTLKAMRADASSSEMPELVVPSLLQAAFPDSAKFFQAVEDDFIVHGPNGAHQFFVSPFTGPSVLAVSDCPGRVSGSRRLRADLARSVAKQAASALHRMHSAGWVHGDFTTSNILFRASDTVLGWSDAEVYARLGAPEIEEVRTRNGQPRGPHAPADLVASIPNAKWADASLLQERIVVIDFGQSYPVAAPPAGYQPGTAINYQSPEARFAGRAGVEADVWVLGCALFETRAGCPLFEPFLGSDADILKQTVEMLGRLPDPWWDAFEECTRWFEEDGEPKSLAAQERAGTLIPASKSFIRDRLRAIGTEDDPPERDEGPMVEKCGARMGAEEVELLGDLLERMLRYGPEERIGMREVVEHPWFAV</sequence>
<gene>
    <name evidence="7" type="ORF">B0H17DRAFT_1157904</name>
</gene>
<name>A0AAD7DVP2_MYCRO</name>
<dbReference type="AlphaFoldDB" id="A0AAD7DVP2"/>
<protein>
    <submittedName>
        <fullName evidence="7">Kinase-like domain-containing protein</fullName>
    </submittedName>
</protein>
<dbReference type="PANTHER" id="PTHR45646:SF11">
    <property type="entry name" value="SERINE_THREONINE-PROTEIN KINASE DOA"/>
    <property type="match status" value="1"/>
</dbReference>
<dbReference type="Proteomes" id="UP001221757">
    <property type="component" value="Unassembled WGS sequence"/>
</dbReference>
<keyword evidence="4 7" id="KW-0418">Kinase</keyword>
<dbReference type="InterPro" id="IPR000719">
    <property type="entry name" value="Prot_kinase_dom"/>
</dbReference>